<evidence type="ECO:0000256" key="1">
    <source>
        <dbReference type="ARBA" id="ARBA00022603"/>
    </source>
</evidence>
<organism evidence="4 5">
    <name type="scientific">Pallidibacillus pasinlerensis</name>
    <dbReference type="NCBI Taxonomy" id="2703818"/>
    <lineage>
        <taxon>Bacteria</taxon>
        <taxon>Bacillati</taxon>
        <taxon>Bacillota</taxon>
        <taxon>Bacilli</taxon>
        <taxon>Bacillales</taxon>
        <taxon>Bacillaceae</taxon>
        <taxon>Pallidibacillus</taxon>
    </lineage>
</organism>
<dbReference type="Proteomes" id="UP000743899">
    <property type="component" value="Unassembled WGS sequence"/>
</dbReference>
<accession>A0ABW9ZYC3</accession>
<dbReference type="InterPro" id="IPR029063">
    <property type="entry name" value="SAM-dependent_MTases_sf"/>
</dbReference>
<dbReference type="PANTHER" id="PTHR43542:SF1">
    <property type="entry name" value="METHYLTRANSFERASE"/>
    <property type="match status" value="1"/>
</dbReference>
<dbReference type="NCBIfam" id="TIGR00095">
    <property type="entry name" value="16S rRNA (guanine(966)-N(2))-methyltransferase RsmD"/>
    <property type="match status" value="1"/>
</dbReference>
<dbReference type="Gene3D" id="3.40.50.150">
    <property type="entry name" value="Vaccinia Virus protein VP39"/>
    <property type="match status" value="1"/>
</dbReference>
<reference evidence="4 5" key="1">
    <citation type="submission" date="2020-01" db="EMBL/GenBank/DDBJ databases">
        <title>A novel Bacillus sp. from Pasinler.</title>
        <authorList>
            <person name="Adiguzel A."/>
            <person name="Ay H."/>
            <person name="Baltaci M.O."/>
        </authorList>
    </citation>
    <scope>NUCLEOTIDE SEQUENCE [LARGE SCALE GENOMIC DNA]</scope>
    <source>
        <strain evidence="4 5">P1</strain>
    </source>
</reference>
<evidence type="ECO:0000313" key="4">
    <source>
        <dbReference type="EMBL" id="NCU16171.1"/>
    </source>
</evidence>
<dbReference type="EMBL" id="JAACYS010000001">
    <property type="protein sequence ID" value="NCU16171.1"/>
    <property type="molecule type" value="Genomic_DNA"/>
</dbReference>
<dbReference type="PIRSF" id="PIRSF004553">
    <property type="entry name" value="CHP00095"/>
    <property type="match status" value="1"/>
</dbReference>
<comment type="caution">
    <text evidence="4">The sequence shown here is derived from an EMBL/GenBank/DDBJ whole genome shotgun (WGS) entry which is preliminary data.</text>
</comment>
<dbReference type="GO" id="GO:0052913">
    <property type="term" value="F:16S rRNA (guanine(966)-N(2))-methyltransferase activity"/>
    <property type="evidence" value="ECO:0007669"/>
    <property type="project" value="UniProtKB-EC"/>
</dbReference>
<evidence type="ECO:0000313" key="5">
    <source>
        <dbReference type="Proteomes" id="UP000743899"/>
    </source>
</evidence>
<keyword evidence="5" id="KW-1185">Reference proteome</keyword>
<dbReference type="Pfam" id="PF03602">
    <property type="entry name" value="Cons_hypoth95"/>
    <property type="match status" value="1"/>
</dbReference>
<proteinExistence type="predicted"/>
<sequence length="184" mass="20753">MRVISGSQKGRQLKAVPGKNTRPTTDKVKESVFNIIGPYFDGGLGLDLFAGSGGLGIEGISRGLDKVLFIDSDYKAIRTIKENIKLCGFEAKAEIYKNDWKRALEIIIERQLKFEVIWMDPPYKKDVYTTILTKISNHQLLDNTGIIVCEHAKENILPDQIESLVKTRTVHYGTISISLYQYTD</sequence>
<dbReference type="CDD" id="cd02440">
    <property type="entry name" value="AdoMet_MTases"/>
    <property type="match status" value="1"/>
</dbReference>
<protein>
    <submittedName>
        <fullName evidence="4">16S rRNA (Guanine(966)-N(2))-methyltransferase RsmD</fullName>
        <ecNumber evidence="4">2.1.1.171</ecNumber>
    </submittedName>
</protein>
<keyword evidence="2 4" id="KW-0808">Transferase</keyword>
<dbReference type="EC" id="2.1.1.171" evidence="4"/>
<dbReference type="SUPFAM" id="SSF53335">
    <property type="entry name" value="S-adenosyl-L-methionine-dependent methyltransferases"/>
    <property type="match status" value="1"/>
</dbReference>
<gene>
    <name evidence="4" type="primary">rsmD</name>
    <name evidence="4" type="ORF">GW534_00080</name>
</gene>
<dbReference type="RefSeq" id="WP_161919008.1">
    <property type="nucleotide sequence ID" value="NZ_JAACYS010000001.1"/>
</dbReference>
<feature type="region of interest" description="Disordered" evidence="3">
    <location>
        <begin position="1"/>
        <end position="25"/>
    </location>
</feature>
<dbReference type="InterPro" id="IPR004398">
    <property type="entry name" value="RNA_MeTrfase_RsmD"/>
</dbReference>
<evidence type="ECO:0000256" key="2">
    <source>
        <dbReference type="ARBA" id="ARBA00022679"/>
    </source>
</evidence>
<feature type="compositionally biased region" description="Polar residues" evidence="3">
    <location>
        <begin position="1"/>
        <end position="10"/>
    </location>
</feature>
<keyword evidence="1 4" id="KW-0489">Methyltransferase</keyword>
<evidence type="ECO:0000256" key="3">
    <source>
        <dbReference type="SAM" id="MobiDB-lite"/>
    </source>
</evidence>
<dbReference type="PANTHER" id="PTHR43542">
    <property type="entry name" value="METHYLTRANSFERASE"/>
    <property type="match status" value="1"/>
</dbReference>
<name>A0ABW9ZYC3_9BACI</name>